<organism evidence="1 2">
    <name type="scientific">Acinetobacter marinus</name>
    <dbReference type="NCBI Taxonomy" id="281375"/>
    <lineage>
        <taxon>Bacteria</taxon>
        <taxon>Pseudomonadati</taxon>
        <taxon>Pseudomonadota</taxon>
        <taxon>Gammaproteobacteria</taxon>
        <taxon>Moraxellales</taxon>
        <taxon>Moraxellaceae</taxon>
        <taxon>Acinetobacter</taxon>
    </lineage>
</organism>
<evidence type="ECO:0000313" key="2">
    <source>
        <dbReference type="Proteomes" id="UP000242317"/>
    </source>
</evidence>
<dbReference type="AlphaFoldDB" id="A0A1G6GHY7"/>
<evidence type="ECO:0000313" key="1">
    <source>
        <dbReference type="EMBL" id="SDB81621.1"/>
    </source>
</evidence>
<accession>A0A1G6GHY7</accession>
<reference evidence="2" key="1">
    <citation type="submission" date="2016-09" db="EMBL/GenBank/DDBJ databases">
        <authorList>
            <person name="Varghese N."/>
            <person name="Submissions S."/>
        </authorList>
    </citation>
    <scope>NUCLEOTIDE SEQUENCE [LARGE SCALE GENOMIC DNA]</scope>
    <source>
        <strain evidence="2">ANC 3699</strain>
    </source>
</reference>
<dbReference type="Proteomes" id="UP000242317">
    <property type="component" value="Unassembled WGS sequence"/>
</dbReference>
<name>A0A1G6GHY7_9GAMM</name>
<gene>
    <name evidence="1" type="ORF">SAMN05421749_1013</name>
</gene>
<protein>
    <submittedName>
        <fullName evidence="1">Uncharacterized protein</fullName>
    </submittedName>
</protein>
<proteinExistence type="predicted"/>
<sequence>MHAEKIIELINASQASIKSELLPNTSTHQYQLQMLIKSFEILKQYITHGSTLAMSEKKALERYFQFPIDNIDDARAQLCMDIREGSPIENIHVLLKSLNENELNITESKRASHG</sequence>
<dbReference type="RefSeq" id="WP_092614226.1">
    <property type="nucleotide sequence ID" value="NZ_FMYK01000001.1"/>
</dbReference>
<keyword evidence="2" id="KW-1185">Reference proteome</keyword>
<dbReference type="EMBL" id="FMYK01000001">
    <property type="protein sequence ID" value="SDB81621.1"/>
    <property type="molecule type" value="Genomic_DNA"/>
</dbReference>
<dbReference type="OrthoDB" id="6694254at2"/>